<feature type="domain" description="PNPLA" evidence="5">
    <location>
        <begin position="7"/>
        <end position="199"/>
    </location>
</feature>
<dbReference type="AlphaFoldDB" id="A0A7X9WC62"/>
<reference evidence="8 9" key="1">
    <citation type="journal article" date="2019" name="Sci. Transl. Med.">
        <title>Quorum sensing between bacterial species on the skin protects against epidermal injury in atopic dermatitis.</title>
        <authorList>
            <person name="Williams M.R."/>
        </authorList>
    </citation>
    <scope>NUCLEOTIDE SEQUENCE [LARGE SCALE GENOMIC DNA]</scope>
    <source>
        <strain evidence="8 9">H8</strain>
    </source>
</reference>
<evidence type="ECO:0000313" key="8">
    <source>
        <dbReference type="EMBL" id="TBW76023.1"/>
    </source>
</evidence>
<dbReference type="InterPro" id="IPR016035">
    <property type="entry name" value="Acyl_Trfase/lysoPLipase"/>
</dbReference>
<dbReference type="GO" id="GO:0016787">
    <property type="term" value="F:hydrolase activity"/>
    <property type="evidence" value="ECO:0007669"/>
    <property type="project" value="UniProtKB-UniRule"/>
</dbReference>
<name>A0A7X9WC62_STACP</name>
<evidence type="ECO:0000256" key="3">
    <source>
        <dbReference type="ARBA" id="ARBA00023098"/>
    </source>
</evidence>
<keyword evidence="1 4" id="KW-0378">Hydrolase</keyword>
<dbReference type="Proteomes" id="UP000550736">
    <property type="component" value="Unassembled WGS sequence"/>
</dbReference>
<gene>
    <name evidence="8" type="ORF">EQ811_09250</name>
    <name evidence="7" type="ORF">HHM13_11545</name>
    <name evidence="6" type="ORF">HHM24_11625</name>
</gene>
<dbReference type="Pfam" id="PF01734">
    <property type="entry name" value="Patatin"/>
    <property type="match status" value="1"/>
</dbReference>
<feature type="active site" description="Proton acceptor" evidence="4">
    <location>
        <position position="186"/>
    </location>
</feature>
<reference evidence="10 11" key="2">
    <citation type="submission" date="2020-04" db="EMBL/GenBank/DDBJ databases">
        <title>The Epidemiology and Molecular Characteristics of Linezolid-Resistant Staphylococcus capitis in Huashan Hospital, Shanghai.</title>
        <authorList>
            <person name="Ding L."/>
            <person name="Li P."/>
            <person name="Yang Y."/>
            <person name="Lin D."/>
            <person name="Xu X."/>
        </authorList>
    </citation>
    <scope>NUCLEOTIDE SEQUENCE [LARGE SCALE GENOMIC DNA]</scope>
    <source>
        <strain evidence="7 11">12-86</strain>
        <strain evidence="6 10">17-84</strain>
    </source>
</reference>
<accession>A0A7X9WC62</accession>
<evidence type="ECO:0000256" key="4">
    <source>
        <dbReference type="PROSITE-ProRule" id="PRU01161"/>
    </source>
</evidence>
<keyword evidence="3 4" id="KW-0443">Lipid metabolism</keyword>
<dbReference type="PANTHER" id="PTHR14226">
    <property type="entry name" value="NEUROPATHY TARGET ESTERASE/SWISS CHEESE D.MELANOGASTER"/>
    <property type="match status" value="1"/>
</dbReference>
<dbReference type="Gene3D" id="3.40.1090.10">
    <property type="entry name" value="Cytosolic phospholipase A2 catalytic domain"/>
    <property type="match status" value="1"/>
</dbReference>
<dbReference type="RefSeq" id="WP_002434588.1">
    <property type="nucleotide sequence ID" value="NZ_AP014956.1"/>
</dbReference>
<dbReference type="PANTHER" id="PTHR14226:SF57">
    <property type="entry name" value="BLR7027 PROTEIN"/>
    <property type="match status" value="1"/>
</dbReference>
<dbReference type="EMBL" id="SCHC01000003">
    <property type="protein sequence ID" value="TBW76023.1"/>
    <property type="molecule type" value="Genomic_DNA"/>
</dbReference>
<dbReference type="PROSITE" id="PS51635">
    <property type="entry name" value="PNPLA"/>
    <property type="match status" value="1"/>
</dbReference>
<dbReference type="SUPFAM" id="SSF52151">
    <property type="entry name" value="FabD/lysophospholipase-like"/>
    <property type="match status" value="1"/>
</dbReference>
<dbReference type="EMBL" id="JABBMI010000091">
    <property type="protein sequence ID" value="NMK55362.1"/>
    <property type="molecule type" value="Genomic_DNA"/>
</dbReference>
<dbReference type="Proteomes" id="UP000291949">
    <property type="component" value="Unassembled WGS sequence"/>
</dbReference>
<evidence type="ECO:0000313" key="6">
    <source>
        <dbReference type="EMBL" id="NMK55362.1"/>
    </source>
</evidence>
<evidence type="ECO:0000256" key="2">
    <source>
        <dbReference type="ARBA" id="ARBA00022963"/>
    </source>
</evidence>
<evidence type="ECO:0000313" key="10">
    <source>
        <dbReference type="Proteomes" id="UP000538955"/>
    </source>
</evidence>
<sequence>MSEQITLVLGGGGQYGIAWEIGLLKGLADHGIELRLSEQIIGTSAGSQVGAVIASNKTWEEIWNEQIDEEINEVNPNPNMGEVFDEYERITKEATNGDDWVEKLCEFAKTYQVAVTEDEHIKRIKERIGDIQWGDNLIITGTDIETVRRKTWKQEDNINIHQALSASSSLPGVWPPTTIDGKQYSDGGSYSMENADLATETEKVIILSPNVQVDTPISLKQQVDQLIQEGKQVLSLIPNASVVAKFNEMGNNPVDPSIRKVIAAASREQGLADSNKVKEFLKNL</sequence>
<feature type="active site" description="Nucleophile" evidence="4">
    <location>
        <position position="44"/>
    </location>
</feature>
<dbReference type="InterPro" id="IPR002641">
    <property type="entry name" value="PNPLA_dom"/>
</dbReference>
<dbReference type="InterPro" id="IPR050301">
    <property type="entry name" value="NTE"/>
</dbReference>
<feature type="short sequence motif" description="DGA/G" evidence="4">
    <location>
        <begin position="186"/>
        <end position="188"/>
    </location>
</feature>
<dbReference type="Proteomes" id="UP000538955">
    <property type="component" value="Unassembled WGS sequence"/>
</dbReference>
<dbReference type="GeneID" id="93670573"/>
<dbReference type="GO" id="GO:0016042">
    <property type="term" value="P:lipid catabolic process"/>
    <property type="evidence" value="ECO:0007669"/>
    <property type="project" value="UniProtKB-UniRule"/>
</dbReference>
<protein>
    <submittedName>
        <fullName evidence="7">Patatin-like phospholipase family protein</fullName>
    </submittedName>
</protein>
<keyword evidence="2 4" id="KW-0442">Lipid degradation</keyword>
<keyword evidence="10" id="KW-1185">Reference proteome</keyword>
<organism evidence="7 11">
    <name type="scientific">Staphylococcus capitis</name>
    <dbReference type="NCBI Taxonomy" id="29388"/>
    <lineage>
        <taxon>Bacteria</taxon>
        <taxon>Bacillati</taxon>
        <taxon>Bacillota</taxon>
        <taxon>Bacilli</taxon>
        <taxon>Bacillales</taxon>
        <taxon>Staphylococcaceae</taxon>
        <taxon>Staphylococcus</taxon>
    </lineage>
</organism>
<dbReference type="EMBL" id="JABBLX010000055">
    <property type="protein sequence ID" value="NMK98691.1"/>
    <property type="molecule type" value="Genomic_DNA"/>
</dbReference>
<comment type="caution">
    <text evidence="7">The sequence shown here is derived from an EMBL/GenBank/DDBJ whole genome shotgun (WGS) entry which is preliminary data.</text>
</comment>
<evidence type="ECO:0000256" key="1">
    <source>
        <dbReference type="ARBA" id="ARBA00022801"/>
    </source>
</evidence>
<proteinExistence type="predicted"/>
<feature type="short sequence motif" description="GXSXG" evidence="4">
    <location>
        <begin position="42"/>
        <end position="46"/>
    </location>
</feature>
<evidence type="ECO:0000313" key="9">
    <source>
        <dbReference type="Proteomes" id="UP000291949"/>
    </source>
</evidence>
<feature type="short sequence motif" description="GXGXXG" evidence="4">
    <location>
        <begin position="11"/>
        <end position="16"/>
    </location>
</feature>
<evidence type="ECO:0000313" key="7">
    <source>
        <dbReference type="EMBL" id="NMK98691.1"/>
    </source>
</evidence>
<evidence type="ECO:0000313" key="11">
    <source>
        <dbReference type="Proteomes" id="UP000550736"/>
    </source>
</evidence>
<evidence type="ECO:0000259" key="5">
    <source>
        <dbReference type="PROSITE" id="PS51635"/>
    </source>
</evidence>